<dbReference type="PANTHER" id="PTHR42755">
    <property type="entry name" value="3-DEOXY-MANNO-OCTULOSONATE CYTIDYLYLTRANSFERASE"/>
    <property type="match status" value="1"/>
</dbReference>
<evidence type="ECO:0000313" key="10">
    <source>
        <dbReference type="EMBL" id="APX89755.1"/>
    </source>
</evidence>
<dbReference type="PANTHER" id="PTHR42755:SF1">
    <property type="entry name" value="3-DEOXY-D-MANNO-OCTULOSONIC ACID TRANSFERASE, MITOCHONDRIAL-RELATED"/>
    <property type="match status" value="1"/>
</dbReference>
<evidence type="ECO:0000256" key="6">
    <source>
        <dbReference type="ARBA" id="ARBA00022679"/>
    </source>
</evidence>
<dbReference type="GO" id="GO:0005886">
    <property type="term" value="C:plasma membrane"/>
    <property type="evidence" value="ECO:0007669"/>
    <property type="project" value="UniProtKB-SubCell"/>
</dbReference>
<evidence type="ECO:0000313" key="11">
    <source>
        <dbReference type="Proteomes" id="UP000187266"/>
    </source>
</evidence>
<proteinExistence type="inferred from homology"/>
<reference evidence="10 11" key="1">
    <citation type="submission" date="2017-01" db="EMBL/GenBank/DDBJ databases">
        <title>Genomic analysis of Xuhuaishuia manganoxidans DY6-4.</title>
        <authorList>
            <person name="Wang X."/>
        </authorList>
    </citation>
    <scope>NUCLEOTIDE SEQUENCE [LARGE SCALE GENOMIC DNA]</scope>
    <source>
        <strain evidence="10 11">DY6-4</strain>
    </source>
</reference>
<gene>
    <name evidence="10" type="ORF">BV394_08520</name>
</gene>
<dbReference type="GO" id="GO:0009245">
    <property type="term" value="P:lipid A biosynthetic process"/>
    <property type="evidence" value="ECO:0007669"/>
    <property type="project" value="TreeGrafter"/>
</dbReference>
<evidence type="ECO:0000256" key="4">
    <source>
        <dbReference type="ARBA" id="ARBA00012621"/>
    </source>
</evidence>
<keyword evidence="11" id="KW-1185">Reference proteome</keyword>
<dbReference type="Proteomes" id="UP000187266">
    <property type="component" value="Chromosome"/>
</dbReference>
<sequence>MRKSLGVGLYLFLSKRGTGHWNRILKRRLDEGKEDPARIEERRGFASVDRPEGRVVWFHSASVGEVLSIQELVRRLGEEDPGLSFLLTTGTRTSAEILESRLPPRTVHQYIPMDSVEFVRRFLDHWRPDVAVWTESEIWPALMVETHSRGIPMLLVNARISDRSFRRWRFMKGAAGSLFSRFSMVLSQDARTAAHLRRLGVPKNRLQITGTLKEGTAALPCDEAERDEIASQLKARPVWLLASSHAGEEEIAAQAHEVALGSSHRLLLIVAPRHPERGDEIVAMCRERGLVTAQRSKGDTIREETQVLVADTLGEMGLWYRLAPISMIGGSLVEIGGHNPFEPAALGSAILHGPHVQNFRDIYDRLTDAGAAWQVTDCRSMAEAVRALLEPDRAARMAHAAWEVCSDGAEVTDRALGIIMDTLDEVA</sequence>
<dbReference type="InterPro" id="IPR038107">
    <property type="entry name" value="Glycos_transf_N_sf"/>
</dbReference>
<comment type="similarity">
    <text evidence="3">Belongs to the glycosyltransferase group 1 family. Glycosyltransferase 30 subfamily.</text>
</comment>
<organism evidence="10 11">
    <name type="scientific">Brevirhabdus pacifica</name>
    <dbReference type="NCBI Taxonomy" id="1267768"/>
    <lineage>
        <taxon>Bacteria</taxon>
        <taxon>Pseudomonadati</taxon>
        <taxon>Pseudomonadota</taxon>
        <taxon>Alphaproteobacteria</taxon>
        <taxon>Rhodobacterales</taxon>
        <taxon>Paracoccaceae</taxon>
        <taxon>Brevirhabdus</taxon>
    </lineage>
</organism>
<evidence type="ECO:0000256" key="8">
    <source>
        <dbReference type="ARBA" id="ARBA00049183"/>
    </source>
</evidence>
<evidence type="ECO:0000256" key="1">
    <source>
        <dbReference type="ARBA" id="ARBA00003394"/>
    </source>
</evidence>
<keyword evidence="9" id="KW-0472">Membrane</keyword>
<protein>
    <recommendedName>
        <fullName evidence="5 9">3-deoxy-D-manno-octulosonic acid transferase</fullName>
        <shortName evidence="9">Kdo transferase</shortName>
        <ecNumber evidence="4 9">2.4.99.12</ecNumber>
    </recommendedName>
    <alternativeName>
        <fullName evidence="7 9">Lipid IV(A) 3-deoxy-D-manno-octulosonic acid transferase</fullName>
    </alternativeName>
</protein>
<accession>A0A2M9DCP1</accession>
<dbReference type="RefSeq" id="WP_076979777.1">
    <property type="nucleotide sequence ID" value="NZ_CP019124.1"/>
</dbReference>
<dbReference type="InterPro" id="IPR007507">
    <property type="entry name" value="Glycos_transf_N"/>
</dbReference>
<evidence type="ECO:0000256" key="5">
    <source>
        <dbReference type="ARBA" id="ARBA00019077"/>
    </source>
</evidence>
<dbReference type="Gene3D" id="3.40.50.2000">
    <property type="entry name" value="Glycogen Phosphorylase B"/>
    <property type="match status" value="1"/>
</dbReference>
<comment type="function">
    <text evidence="1 9">Involved in lipopolysaccharide (LPS) biosynthesis. Catalyzes the transfer of 3-deoxy-D-manno-octulosonate (Kdo) residue(s) from CMP-Kdo to lipid IV(A), the tetraacyldisaccharide-1,4'-bisphosphate precursor of lipid A.</text>
</comment>
<dbReference type="SUPFAM" id="SSF53756">
    <property type="entry name" value="UDP-Glycosyltransferase/glycogen phosphorylase"/>
    <property type="match status" value="1"/>
</dbReference>
<name>A0A1U7DIK3_9RHOB</name>
<evidence type="ECO:0000256" key="9">
    <source>
        <dbReference type="RuleBase" id="RU365103"/>
    </source>
</evidence>
<keyword evidence="9" id="KW-0448">Lipopolysaccharide biosynthesis</keyword>
<comment type="subcellular location">
    <subcellularLocation>
        <location evidence="9">Cell membrane</location>
    </subcellularLocation>
</comment>
<dbReference type="GO" id="GO:0043842">
    <property type="term" value="F:Kdo transferase activity"/>
    <property type="evidence" value="ECO:0007669"/>
    <property type="project" value="UniProtKB-EC"/>
</dbReference>
<dbReference type="EMBL" id="CP019124">
    <property type="protein sequence ID" value="APX89755.1"/>
    <property type="molecule type" value="Genomic_DNA"/>
</dbReference>
<dbReference type="EC" id="2.4.99.12" evidence="4 9"/>
<comment type="pathway">
    <text evidence="2 9">Bacterial outer membrane biogenesis; LPS core biosynthesis.</text>
</comment>
<dbReference type="FunFam" id="3.40.50.2000:FF:000032">
    <property type="entry name" value="3-deoxy-D-manno-octulosonic acid transferase"/>
    <property type="match status" value="1"/>
</dbReference>
<dbReference type="Gene3D" id="3.40.50.11720">
    <property type="entry name" value="3-Deoxy-D-manno-octulosonic-acid transferase, N-terminal domain"/>
    <property type="match status" value="1"/>
</dbReference>
<accession>A0A1U7DIK3</accession>
<dbReference type="AlphaFoldDB" id="A0A1U7DIK3"/>
<evidence type="ECO:0000256" key="7">
    <source>
        <dbReference type="ARBA" id="ARBA00031445"/>
    </source>
</evidence>
<evidence type="ECO:0000256" key="2">
    <source>
        <dbReference type="ARBA" id="ARBA00004713"/>
    </source>
</evidence>
<keyword evidence="9" id="KW-1003">Cell membrane</keyword>
<dbReference type="Pfam" id="PF04413">
    <property type="entry name" value="Glycos_transf_N"/>
    <property type="match status" value="1"/>
</dbReference>
<comment type="catalytic activity">
    <reaction evidence="8 9">
        <text>lipid IVA (E. coli) + CMP-3-deoxy-beta-D-manno-octulosonate = alpha-Kdo-(2-&gt;6)-lipid IVA (E. coli) + CMP + H(+)</text>
        <dbReference type="Rhea" id="RHEA:28066"/>
        <dbReference type="ChEBI" id="CHEBI:15378"/>
        <dbReference type="ChEBI" id="CHEBI:58603"/>
        <dbReference type="ChEBI" id="CHEBI:60364"/>
        <dbReference type="ChEBI" id="CHEBI:60377"/>
        <dbReference type="ChEBI" id="CHEBI:85987"/>
        <dbReference type="EC" id="2.4.99.12"/>
    </reaction>
</comment>
<dbReference type="STRING" id="1267768.BV394_08520"/>
<dbReference type="OrthoDB" id="9789797at2"/>
<dbReference type="UniPathway" id="UPA00958"/>
<keyword evidence="6 9" id="KW-0808">Transferase</keyword>
<dbReference type="InterPro" id="IPR039901">
    <property type="entry name" value="Kdotransferase"/>
</dbReference>
<evidence type="ECO:0000256" key="3">
    <source>
        <dbReference type="ARBA" id="ARBA00006380"/>
    </source>
</evidence>
<dbReference type="GO" id="GO:0009244">
    <property type="term" value="P:lipopolysaccharide core region biosynthetic process"/>
    <property type="evidence" value="ECO:0007669"/>
    <property type="project" value="UniProtKB-UniRule"/>
</dbReference>